<feature type="region of interest" description="Disordered" evidence="1">
    <location>
        <begin position="86"/>
        <end position="125"/>
    </location>
</feature>
<feature type="compositionally biased region" description="Polar residues" evidence="1">
    <location>
        <begin position="103"/>
        <end position="113"/>
    </location>
</feature>
<organism evidence="2">
    <name type="scientific">Lygus hesperus</name>
    <name type="common">Western plant bug</name>
    <dbReference type="NCBI Taxonomy" id="30085"/>
    <lineage>
        <taxon>Eukaryota</taxon>
        <taxon>Metazoa</taxon>
        <taxon>Ecdysozoa</taxon>
        <taxon>Arthropoda</taxon>
        <taxon>Hexapoda</taxon>
        <taxon>Insecta</taxon>
        <taxon>Pterygota</taxon>
        <taxon>Neoptera</taxon>
        <taxon>Paraneoptera</taxon>
        <taxon>Hemiptera</taxon>
        <taxon>Heteroptera</taxon>
        <taxon>Panheteroptera</taxon>
        <taxon>Cimicomorpha</taxon>
        <taxon>Miridae</taxon>
        <taxon>Mirini</taxon>
        <taxon>Lygus</taxon>
    </lineage>
</organism>
<dbReference type="AlphaFoldDB" id="A0A0A9XDF6"/>
<protein>
    <submittedName>
        <fullName evidence="2">Angiomotin</fullName>
    </submittedName>
</protein>
<reference evidence="2" key="2">
    <citation type="submission" date="2014-07" db="EMBL/GenBank/DDBJ databases">
        <authorList>
            <person name="Hull J."/>
        </authorList>
    </citation>
    <scope>NUCLEOTIDE SEQUENCE</scope>
</reference>
<feature type="compositionally biased region" description="Low complexity" evidence="1">
    <location>
        <begin position="114"/>
        <end position="125"/>
    </location>
</feature>
<dbReference type="EMBL" id="GBHO01026751">
    <property type="protein sequence ID" value="JAG16853.1"/>
    <property type="molecule type" value="Transcribed_RNA"/>
</dbReference>
<proteinExistence type="predicted"/>
<evidence type="ECO:0000256" key="1">
    <source>
        <dbReference type="SAM" id="MobiDB-lite"/>
    </source>
</evidence>
<reference evidence="2" key="1">
    <citation type="journal article" date="2014" name="PLoS ONE">
        <title>Transcriptome-Based Identification of ABC Transporters in the Western Tarnished Plant Bug Lygus hesperus.</title>
        <authorList>
            <person name="Hull J.J."/>
            <person name="Chaney K."/>
            <person name="Geib S.M."/>
            <person name="Fabrick J.A."/>
            <person name="Brent C.S."/>
            <person name="Walsh D."/>
            <person name="Lavine L.C."/>
        </authorList>
    </citation>
    <scope>NUCLEOTIDE SEQUENCE</scope>
</reference>
<gene>
    <name evidence="2" type="primary">AMOT_8</name>
    <name evidence="2" type="ORF">CM83_2403</name>
</gene>
<evidence type="ECO:0000313" key="2">
    <source>
        <dbReference type="EMBL" id="JAG16853.1"/>
    </source>
</evidence>
<sequence>CLEKLTKKDFDAIAKLRGKVKWFCETCGLKHSATRRGVTARDSSDGDPLVASILSTVTTELERVSKNNLTLLERLNKLEKGQKELENRYNDGYGQTLKPISNRKGNNKQGSRQVDNVDPPVIVDNCDNIDKSDSVVVVDD</sequence>
<accession>A0A0A9XDF6</accession>
<feature type="non-terminal residue" evidence="2">
    <location>
        <position position="1"/>
    </location>
</feature>
<name>A0A0A9XDF6_LYGHE</name>